<accession>A0A9N9PED3</accession>
<keyword evidence="2" id="KW-1185">Reference proteome</keyword>
<sequence length="121" mass="14102">GVSCYDELTQEMFTLRGHIVSVSGDIPALSKVMCVSGHNAYSKCRYCYFRETYSEKSTHVYFSLLPPRGYKGTIYDPNHLPMRTHNSYLRDITKTECKSKNDRHKIERETGVNEHSIWFEL</sequence>
<organism evidence="1 2">
    <name type="scientific">Racocetra fulgida</name>
    <dbReference type="NCBI Taxonomy" id="60492"/>
    <lineage>
        <taxon>Eukaryota</taxon>
        <taxon>Fungi</taxon>
        <taxon>Fungi incertae sedis</taxon>
        <taxon>Mucoromycota</taxon>
        <taxon>Glomeromycotina</taxon>
        <taxon>Glomeromycetes</taxon>
        <taxon>Diversisporales</taxon>
        <taxon>Gigasporaceae</taxon>
        <taxon>Racocetra</taxon>
    </lineage>
</organism>
<dbReference type="OrthoDB" id="2423760at2759"/>
<reference evidence="1" key="1">
    <citation type="submission" date="2021-06" db="EMBL/GenBank/DDBJ databases">
        <authorList>
            <person name="Kallberg Y."/>
            <person name="Tangrot J."/>
            <person name="Rosling A."/>
        </authorList>
    </citation>
    <scope>NUCLEOTIDE SEQUENCE</scope>
    <source>
        <strain evidence="1">IN212</strain>
    </source>
</reference>
<gene>
    <name evidence="1" type="ORF">RFULGI_LOCUS18502</name>
</gene>
<feature type="non-terminal residue" evidence="1">
    <location>
        <position position="121"/>
    </location>
</feature>
<protein>
    <submittedName>
        <fullName evidence="1">10386_t:CDS:1</fullName>
    </submittedName>
</protein>
<comment type="caution">
    <text evidence="1">The sequence shown here is derived from an EMBL/GenBank/DDBJ whole genome shotgun (WGS) entry which is preliminary data.</text>
</comment>
<dbReference type="EMBL" id="CAJVPZ010081586">
    <property type="protein sequence ID" value="CAG8808612.1"/>
    <property type="molecule type" value="Genomic_DNA"/>
</dbReference>
<evidence type="ECO:0000313" key="1">
    <source>
        <dbReference type="EMBL" id="CAG8808612.1"/>
    </source>
</evidence>
<proteinExistence type="predicted"/>
<evidence type="ECO:0000313" key="2">
    <source>
        <dbReference type="Proteomes" id="UP000789396"/>
    </source>
</evidence>
<feature type="non-terminal residue" evidence="1">
    <location>
        <position position="1"/>
    </location>
</feature>
<dbReference type="Proteomes" id="UP000789396">
    <property type="component" value="Unassembled WGS sequence"/>
</dbReference>
<dbReference type="AlphaFoldDB" id="A0A9N9PED3"/>
<name>A0A9N9PED3_9GLOM</name>